<comment type="caution">
    <text evidence="15">The sequence shown here is derived from an EMBL/GenBank/DDBJ whole genome shotgun (WGS) entry which is preliminary data.</text>
</comment>
<evidence type="ECO:0000313" key="16">
    <source>
        <dbReference type="Proteomes" id="UP000178574"/>
    </source>
</evidence>
<comment type="catalytic activity">
    <reaction evidence="12">
        <text>S-adenosyl 3-(methylsulfanyl)propylamine + putrescine = S-methyl-5'-thioadenosine + spermidine + H(+)</text>
        <dbReference type="Rhea" id="RHEA:12721"/>
        <dbReference type="ChEBI" id="CHEBI:15378"/>
        <dbReference type="ChEBI" id="CHEBI:17509"/>
        <dbReference type="ChEBI" id="CHEBI:57443"/>
        <dbReference type="ChEBI" id="CHEBI:57834"/>
        <dbReference type="ChEBI" id="CHEBI:326268"/>
        <dbReference type="EC" id="2.5.1.16"/>
    </reaction>
</comment>
<dbReference type="InterPro" id="IPR001045">
    <property type="entry name" value="Spermi_synthase"/>
</dbReference>
<evidence type="ECO:0000256" key="4">
    <source>
        <dbReference type="ARBA" id="ARBA00022793"/>
    </source>
</evidence>
<accession>A0A1G2K9L6</accession>
<evidence type="ECO:0000256" key="5">
    <source>
        <dbReference type="ARBA" id="ARBA00022813"/>
    </source>
</evidence>
<keyword evidence="8" id="KW-0865">Zymogen</keyword>
<feature type="binding site" evidence="12">
    <location>
        <position position="178"/>
    </location>
    <ligand>
        <name>S-methyl-5'-thioadenosine</name>
        <dbReference type="ChEBI" id="CHEBI:17509"/>
    </ligand>
</feature>
<evidence type="ECO:0000256" key="11">
    <source>
        <dbReference type="ARBA" id="ARBA00023317"/>
    </source>
</evidence>
<keyword evidence="4" id="KW-0210">Decarboxylase</keyword>
<evidence type="ECO:0000256" key="8">
    <source>
        <dbReference type="ARBA" id="ARBA00023145"/>
    </source>
</evidence>
<comment type="function">
    <text evidence="12">Catalyzes the irreversible transfer of a propylamine group from the amino donor S-adenosylmethioninamine (decarboxy-AdoMet) to putrescine (1,4-diaminobutane) to yield spermidine.</text>
</comment>
<evidence type="ECO:0000256" key="10">
    <source>
        <dbReference type="ARBA" id="ARBA00023270"/>
    </source>
</evidence>
<evidence type="ECO:0000256" key="12">
    <source>
        <dbReference type="HAMAP-Rule" id="MF_00198"/>
    </source>
</evidence>
<reference evidence="15 16" key="1">
    <citation type="journal article" date="2016" name="Nat. Commun.">
        <title>Thousands of microbial genomes shed light on interconnected biogeochemical processes in an aquifer system.</title>
        <authorList>
            <person name="Anantharaman K."/>
            <person name="Brown C.T."/>
            <person name="Hug L.A."/>
            <person name="Sharon I."/>
            <person name="Castelle C.J."/>
            <person name="Probst A.J."/>
            <person name="Thomas B.C."/>
            <person name="Singh A."/>
            <person name="Wilkins M.J."/>
            <person name="Karaoz U."/>
            <person name="Brodie E.L."/>
            <person name="Williams K.H."/>
            <person name="Hubbard S.S."/>
            <person name="Banfield J.F."/>
        </authorList>
    </citation>
    <scope>NUCLEOTIDE SEQUENCE [LARGE SCALE GENOMIC DNA]</scope>
</reference>
<feature type="binding site" evidence="12">
    <location>
        <begin position="150"/>
        <end position="151"/>
    </location>
    <ligand>
        <name>S-methyl-5'-thioadenosine</name>
        <dbReference type="ChEBI" id="CHEBI:17509"/>
    </ligand>
</feature>
<organism evidence="15 16">
    <name type="scientific">Candidatus Sungbacteria bacterium RIFCSPHIGHO2_01_FULL_50_25</name>
    <dbReference type="NCBI Taxonomy" id="1802265"/>
    <lineage>
        <taxon>Bacteria</taxon>
        <taxon>Candidatus Sungiibacteriota</taxon>
    </lineage>
</organism>
<feature type="active site" description="Proton acceptor" evidence="12 13">
    <location>
        <position position="171"/>
    </location>
</feature>
<keyword evidence="3 12" id="KW-0808">Transferase</keyword>
<dbReference type="Pfam" id="PF02675">
    <property type="entry name" value="AdoMet_dc"/>
    <property type="match status" value="1"/>
</dbReference>
<comment type="similarity">
    <text evidence="2 12">Belongs to the spermidine/spermine synthase family.</text>
</comment>
<keyword evidence="7 12" id="KW-0620">Polyamine biosynthesis</keyword>
<name>A0A1G2K9L6_9BACT</name>
<evidence type="ECO:0000256" key="9">
    <source>
        <dbReference type="ARBA" id="ARBA00023239"/>
    </source>
</evidence>
<dbReference type="Pfam" id="PF01564">
    <property type="entry name" value="Spermine_synth"/>
    <property type="match status" value="1"/>
</dbReference>
<evidence type="ECO:0000256" key="2">
    <source>
        <dbReference type="ARBA" id="ARBA00007867"/>
    </source>
</evidence>
<evidence type="ECO:0000256" key="7">
    <source>
        <dbReference type="ARBA" id="ARBA00023115"/>
    </source>
</evidence>
<dbReference type="GO" id="GO:0004766">
    <property type="term" value="F:spermidine synthase activity"/>
    <property type="evidence" value="ECO:0007669"/>
    <property type="project" value="UniProtKB-UniRule"/>
</dbReference>
<gene>
    <name evidence="12" type="primary">speE</name>
    <name evidence="15" type="ORF">A2847_01240</name>
</gene>
<dbReference type="Pfam" id="PF17284">
    <property type="entry name" value="Spermine_synt_N"/>
    <property type="match status" value="1"/>
</dbReference>
<dbReference type="GO" id="GO:0008295">
    <property type="term" value="P:spermidine biosynthetic process"/>
    <property type="evidence" value="ECO:0007669"/>
    <property type="project" value="UniProtKB-UniRule"/>
</dbReference>
<evidence type="ECO:0000256" key="13">
    <source>
        <dbReference type="PROSITE-ProRule" id="PRU00354"/>
    </source>
</evidence>
<dbReference type="Gene3D" id="3.40.50.150">
    <property type="entry name" value="Vaccinia Virus protein VP39"/>
    <property type="match status" value="1"/>
</dbReference>
<feature type="binding site" evidence="12">
    <location>
        <position position="118"/>
    </location>
    <ligand>
        <name>S-methyl-5'-thioadenosine</name>
        <dbReference type="ChEBI" id="CHEBI:17509"/>
    </ligand>
</feature>
<dbReference type="PANTHER" id="PTHR11558">
    <property type="entry name" value="SPERMIDINE/SPERMINE SYNTHASE"/>
    <property type="match status" value="1"/>
</dbReference>
<dbReference type="GO" id="GO:0005829">
    <property type="term" value="C:cytosol"/>
    <property type="evidence" value="ECO:0007669"/>
    <property type="project" value="TreeGrafter"/>
</dbReference>
<dbReference type="UniPathway" id="UPA00248">
    <property type="reaction ID" value="UER00314"/>
</dbReference>
<keyword evidence="10" id="KW-0704">Schiff base</keyword>
<dbReference type="SUPFAM" id="SSF56276">
    <property type="entry name" value="S-adenosylmethionine decarboxylase"/>
    <property type="match status" value="1"/>
</dbReference>
<dbReference type="Proteomes" id="UP000178574">
    <property type="component" value="Unassembled WGS sequence"/>
</dbReference>
<protein>
    <recommendedName>
        <fullName evidence="12">Polyamine aminopropyltransferase</fullName>
    </recommendedName>
    <alternativeName>
        <fullName evidence="12">Putrescine aminopropyltransferase</fullName>
        <shortName evidence="12">PAPT</shortName>
    </alternativeName>
    <alternativeName>
        <fullName evidence="12">Spermidine synthase</fullName>
        <shortName evidence="12">SPDS</shortName>
        <shortName evidence="12">SPDSY</shortName>
        <ecNumber evidence="12">2.5.1.16</ecNumber>
    </alternativeName>
</protein>
<dbReference type="InterPro" id="IPR029063">
    <property type="entry name" value="SAM-dependent_MTases_sf"/>
</dbReference>
<feature type="binding site" evidence="12">
    <location>
        <begin position="171"/>
        <end position="174"/>
    </location>
    <ligand>
        <name>spermidine</name>
        <dbReference type="ChEBI" id="CHEBI:57834"/>
    </ligand>
</feature>
<keyword evidence="9" id="KW-0456">Lyase</keyword>
<evidence type="ECO:0000256" key="6">
    <source>
        <dbReference type="ARBA" id="ARBA00023066"/>
    </source>
</evidence>
<feature type="binding site" evidence="12">
    <location>
        <position position="99"/>
    </location>
    <ligand>
        <name>spermidine</name>
        <dbReference type="ChEBI" id="CHEBI:57834"/>
    </ligand>
</feature>
<comment type="pathway">
    <text evidence="12">Amine and polyamine biosynthesis; spermidine biosynthesis; spermidine from putrescine: step 1/1.</text>
</comment>
<dbReference type="InterPro" id="IPR016067">
    <property type="entry name" value="S-AdoMet_deCO2ase_core"/>
</dbReference>
<keyword evidence="5" id="KW-0068">Autocatalytic cleavage</keyword>
<dbReference type="GO" id="GO:0004014">
    <property type="term" value="F:adenosylmethionine decarboxylase activity"/>
    <property type="evidence" value="ECO:0007669"/>
    <property type="project" value="InterPro"/>
</dbReference>
<evidence type="ECO:0000256" key="1">
    <source>
        <dbReference type="ARBA" id="ARBA00001928"/>
    </source>
</evidence>
<comment type="subunit">
    <text evidence="12">Homodimer or homotetramer.</text>
</comment>
<feature type="binding site" evidence="12">
    <location>
        <position position="75"/>
    </location>
    <ligand>
        <name>spermidine</name>
        <dbReference type="ChEBI" id="CHEBI:57834"/>
    </ligand>
</feature>
<proteinExistence type="inferred from homology"/>
<dbReference type="InterPro" id="IPR030374">
    <property type="entry name" value="PABS"/>
</dbReference>
<evidence type="ECO:0000313" key="15">
    <source>
        <dbReference type="EMBL" id="OGZ96122.1"/>
    </source>
</evidence>
<sequence>MGLVKRNGARWFREELFPDVAMEFKVDRVIANLRTRDAKGKPLQHLQVLGTPRFGRVLGLDGITQTTEGDEAYYHEAVVHCAANSCVRPPETILLIGCDGGTLREALTHNPRRVDVVDIDREVIELVKKRIPSIPEGAWSDTRVRLTIADGAVFVRNARRRKKRYDLIVVDSPDPVGPAVSLFRTTFYLDIACILARGGVLIRQTGSSMLQPDEMPSNYRQMREVFPKGDVQTFMTSLATYIGGYFTFVAASHEPGRFKRALRSLDQRAKKLPLDSFRWYSPAMHRASMVLPAELERTLAMSEYGRSISLDLFGCDHARISSADEIKRFAREICRVIEMKPFGEPLVPDFGHAKSRTAGPSLVQLIETSAITAHFSPHWRTLHLDIFTCSTLEAFKAVEFSARFFGAERADWELRIRGRISRDIPADHSEYRTERVGSEYVTTRYSYGFRKRPKKHHGV</sequence>
<dbReference type="PROSITE" id="PS51006">
    <property type="entry name" value="PABS_2"/>
    <property type="match status" value="1"/>
</dbReference>
<dbReference type="SUPFAM" id="SSF53335">
    <property type="entry name" value="S-adenosyl-L-methionine-dependent methyltransferases"/>
    <property type="match status" value="1"/>
</dbReference>
<dbReference type="EMBL" id="MHQD01000019">
    <property type="protein sequence ID" value="OGZ96122.1"/>
    <property type="molecule type" value="Genomic_DNA"/>
</dbReference>
<keyword evidence="11" id="KW-0670">Pyruvate</keyword>
<evidence type="ECO:0000256" key="3">
    <source>
        <dbReference type="ARBA" id="ARBA00022679"/>
    </source>
</evidence>
<keyword evidence="6 12" id="KW-0745">Spermidine biosynthesis</keyword>
<dbReference type="InterPro" id="IPR003826">
    <property type="entry name" value="AdoMetDC_fam_prok"/>
</dbReference>
<feature type="binding site" evidence="12">
    <location>
        <position position="44"/>
    </location>
    <ligand>
        <name>S-methyl-5'-thioadenosine</name>
        <dbReference type="ChEBI" id="CHEBI:17509"/>
    </ligand>
</feature>
<comment type="cofactor">
    <cofactor evidence="1">
        <name>pyruvate</name>
        <dbReference type="ChEBI" id="CHEBI:15361"/>
    </cofactor>
</comment>
<dbReference type="Gene3D" id="2.30.140.10">
    <property type="entry name" value="Spermidine synthase, tetramerisation domain"/>
    <property type="match status" value="1"/>
</dbReference>
<dbReference type="AlphaFoldDB" id="A0A1G2K9L6"/>
<evidence type="ECO:0000259" key="14">
    <source>
        <dbReference type="PROSITE" id="PS51006"/>
    </source>
</evidence>
<dbReference type="InterPro" id="IPR037163">
    <property type="entry name" value="Spermidine_synt_N_sf"/>
</dbReference>
<dbReference type="InterPro" id="IPR035246">
    <property type="entry name" value="Spermidine_synt_N"/>
</dbReference>
<dbReference type="HAMAP" id="MF_00198">
    <property type="entry name" value="Spermidine_synth"/>
    <property type="match status" value="1"/>
</dbReference>
<dbReference type="EC" id="2.5.1.16" evidence="12"/>
<dbReference type="PANTHER" id="PTHR11558:SF11">
    <property type="entry name" value="SPERMIDINE SYNTHASE"/>
    <property type="match status" value="1"/>
</dbReference>
<feature type="domain" description="PABS" evidence="14">
    <location>
        <begin position="9"/>
        <end position="253"/>
    </location>
</feature>
<dbReference type="Gene3D" id="3.60.90.10">
    <property type="entry name" value="S-adenosylmethionine decarboxylase"/>
    <property type="match status" value="1"/>
</dbReference>